<keyword evidence="8" id="KW-0233">DNA recombination</keyword>
<keyword evidence="7" id="KW-0238">DNA-binding</keyword>
<dbReference type="InterPro" id="IPR005161">
    <property type="entry name" value="Ku_N"/>
</dbReference>
<dbReference type="InterPro" id="IPR014893">
    <property type="entry name" value="Ku_PK_bind"/>
</dbReference>
<evidence type="ECO:0000256" key="2">
    <source>
        <dbReference type="ARBA" id="ARBA00022741"/>
    </source>
</evidence>
<dbReference type="GO" id="GO:0043564">
    <property type="term" value="C:Ku70:Ku80 complex"/>
    <property type="evidence" value="ECO:0007669"/>
    <property type="project" value="TreeGrafter"/>
</dbReference>
<evidence type="ECO:0000256" key="4">
    <source>
        <dbReference type="ARBA" id="ARBA00022801"/>
    </source>
</evidence>
<dbReference type="GO" id="GO:0006303">
    <property type="term" value="P:double-strand break repair via nonhomologous end joining"/>
    <property type="evidence" value="ECO:0007669"/>
    <property type="project" value="InterPro"/>
</dbReference>
<keyword evidence="10" id="KW-0539">Nucleus</keyword>
<dbReference type="GO" id="GO:0006310">
    <property type="term" value="P:DNA recombination"/>
    <property type="evidence" value="ECO:0007669"/>
    <property type="project" value="UniProtKB-KW"/>
</dbReference>
<evidence type="ECO:0000256" key="11">
    <source>
        <dbReference type="SAM" id="MobiDB-lite"/>
    </source>
</evidence>
<dbReference type="GO" id="GO:0003690">
    <property type="term" value="F:double-stranded DNA binding"/>
    <property type="evidence" value="ECO:0007669"/>
    <property type="project" value="TreeGrafter"/>
</dbReference>
<sequence length="778" mass="85017">MAWKGKDITILLIDVGDTMCRQKMSAGSELVSKADVAMSLAKTLAQQKMLFLPRSELGIVFFGTTGTVNNLERDGYQNVTVAYDGVLRSPDLPMVQYLMKHPDGGAASDAVNGLIVTLDLLIQRTRDMKCTRTIHLLTDLASTSFGDEDLEECVRQLSATSTLLKVSLIGAPPMSLVDSDWGPWAPLARASPGCIELLPTELFARQSSLSVKPVELRAKVRMSLTISPQLEIPIGIYSRTTRVSFPTLKKSSKRAAPGAAHPAGGAPPSIPQDPLKKDAVMTDWTYHVADDPEGRDVAKEDRIKGHRYGSSIVPMSEYDEAALMYTCERTLTTLGFADSSALNPEHSVHHIEAVAADKGDAWAACAFESLVQVMVSEKLVLIARYAFRKNAQPRMVALWARKGENGCASILEMQYLPFFEDIREWSCPSLPTPSAEQDVVVESLVDALTLDGSTAAAEAVEKGPGSGDPEHFKLEDTNNPCLARFYDFVVQRLVTPGMKVPPCDQWNHLNIPAQAKERMEKRKVPDELKAKFNLQRVEKSGGKRKHFWREAIAEKRKDLDLGEVDTKRIRVPERLLGKKEEKKEDDEEEKKKVKAEDGGGGAASSAGPLFAQPVGVLPPVHVGSVHPERDFEKWLAQKGGGQDIVGEAMRQMKGIIERLVDEGEDFHGKALSCLSALRKGCVGEGEPGIFNNFVRLLAHGVTQRKMNFWKRASEASVGLITDGEVPTSTVSVEEARAFLRGEPYFPPSSASAAHRPEGSSGTPGGPPLTEQDLEAMID</sequence>
<keyword evidence="5 13" id="KW-0347">Helicase</keyword>
<dbReference type="SUPFAM" id="SSF101420">
    <property type="entry name" value="C-terminal domain of Ku80"/>
    <property type="match status" value="1"/>
</dbReference>
<feature type="region of interest" description="Disordered" evidence="11">
    <location>
        <begin position="579"/>
        <end position="606"/>
    </location>
</feature>
<evidence type="ECO:0000256" key="9">
    <source>
        <dbReference type="ARBA" id="ARBA00023204"/>
    </source>
</evidence>
<dbReference type="GO" id="GO:0016787">
    <property type="term" value="F:hydrolase activity"/>
    <property type="evidence" value="ECO:0007669"/>
    <property type="project" value="UniProtKB-KW"/>
</dbReference>
<dbReference type="SMART" id="SM00559">
    <property type="entry name" value="Ku78"/>
    <property type="match status" value="1"/>
</dbReference>
<dbReference type="InterPro" id="IPR036465">
    <property type="entry name" value="vWFA_dom_sf"/>
</dbReference>
<evidence type="ECO:0000256" key="3">
    <source>
        <dbReference type="ARBA" id="ARBA00022763"/>
    </source>
</evidence>
<dbReference type="SUPFAM" id="SSF100939">
    <property type="entry name" value="SPOC domain-like"/>
    <property type="match status" value="1"/>
</dbReference>
<dbReference type="PANTHER" id="PTHR12604:SF4">
    <property type="entry name" value="X-RAY REPAIR CROSS-COMPLEMENTING PROTEIN 5"/>
    <property type="match status" value="1"/>
</dbReference>
<dbReference type="EMBL" id="MN126008">
    <property type="protein sequence ID" value="QDO16475.1"/>
    <property type="molecule type" value="mRNA"/>
</dbReference>
<dbReference type="InterPro" id="IPR036494">
    <property type="entry name" value="Ku_C_sf"/>
</dbReference>
<dbReference type="InterPro" id="IPR016194">
    <property type="entry name" value="SPOC-like_C_dom_sf"/>
</dbReference>
<dbReference type="Pfam" id="PF02735">
    <property type="entry name" value="Ku"/>
    <property type="match status" value="1"/>
</dbReference>
<keyword evidence="6" id="KW-0067">ATP-binding</keyword>
<evidence type="ECO:0000259" key="12">
    <source>
        <dbReference type="SMART" id="SM00559"/>
    </source>
</evidence>
<dbReference type="Gene3D" id="2.40.290.10">
    <property type="match status" value="1"/>
</dbReference>
<reference evidence="13" key="1">
    <citation type="journal article" date="2019" name="Microorganisms">
        <title>DNA Damage Response Pathways in Dinoflagellates.</title>
        <authorList>
            <person name="Li C."/>
            <person name="Wong J."/>
        </authorList>
    </citation>
    <scope>NUCLEOTIDE SEQUENCE</scope>
</reference>
<dbReference type="InterPro" id="IPR006164">
    <property type="entry name" value="DNA_bd_Ku70/Ku80"/>
</dbReference>
<evidence type="ECO:0000256" key="10">
    <source>
        <dbReference type="ARBA" id="ARBA00023242"/>
    </source>
</evidence>
<keyword evidence="2" id="KW-0547">Nucleotide-binding</keyword>
<evidence type="ECO:0000256" key="5">
    <source>
        <dbReference type="ARBA" id="ARBA00022806"/>
    </source>
</evidence>
<feature type="compositionally biased region" description="Low complexity" evidence="11">
    <location>
        <begin position="255"/>
        <end position="267"/>
    </location>
</feature>
<feature type="region of interest" description="Disordered" evidence="11">
    <location>
        <begin position="746"/>
        <end position="778"/>
    </location>
</feature>
<feature type="domain" description="Ku" evidence="12">
    <location>
        <begin position="294"/>
        <end position="433"/>
    </location>
</feature>
<dbReference type="GO" id="GO:0005524">
    <property type="term" value="F:ATP binding"/>
    <property type="evidence" value="ECO:0007669"/>
    <property type="project" value="UniProtKB-KW"/>
</dbReference>
<dbReference type="Pfam" id="PF08785">
    <property type="entry name" value="Ku_PK_bind"/>
    <property type="match status" value="1"/>
</dbReference>
<feature type="region of interest" description="Disordered" evidence="11">
    <location>
        <begin position="249"/>
        <end position="273"/>
    </location>
</feature>
<dbReference type="Pfam" id="PF03731">
    <property type="entry name" value="Ku_N"/>
    <property type="match status" value="1"/>
</dbReference>
<organism evidence="13">
    <name type="scientific">Crypthecodinium cohnii</name>
    <name type="common">Dinoflagellate</name>
    <name type="synonym">Glenodinium cohnii</name>
    <dbReference type="NCBI Taxonomy" id="2866"/>
    <lineage>
        <taxon>Eukaryota</taxon>
        <taxon>Sar</taxon>
        <taxon>Alveolata</taxon>
        <taxon>Dinophyceae</taxon>
        <taxon>Gonyaulacales</taxon>
        <taxon>Crypthecodiniaceae</taxon>
        <taxon>Crypthecodinium</taxon>
    </lineage>
</organism>
<accession>A0A516AGN0</accession>
<dbReference type="GO" id="GO:0004386">
    <property type="term" value="F:helicase activity"/>
    <property type="evidence" value="ECO:0007669"/>
    <property type="project" value="UniProtKB-KW"/>
</dbReference>
<dbReference type="Gene3D" id="1.10.1600.10">
    <property type="match status" value="1"/>
</dbReference>
<evidence type="ECO:0000256" key="1">
    <source>
        <dbReference type="ARBA" id="ARBA00004123"/>
    </source>
</evidence>
<dbReference type="PANTHER" id="PTHR12604">
    <property type="entry name" value="KU AUTOANTIGEN DNA HELICASE"/>
    <property type="match status" value="1"/>
</dbReference>
<keyword evidence="4" id="KW-0378">Hydrolase</keyword>
<dbReference type="Gene3D" id="1.25.40.240">
    <property type="entry name" value="Ku, C-terminal domain"/>
    <property type="match status" value="1"/>
</dbReference>
<dbReference type="GO" id="GO:0042162">
    <property type="term" value="F:telomeric DNA binding"/>
    <property type="evidence" value="ECO:0007669"/>
    <property type="project" value="TreeGrafter"/>
</dbReference>
<dbReference type="AlphaFoldDB" id="A0A516AGN0"/>
<keyword evidence="9" id="KW-0234">DNA repair</keyword>
<protein>
    <submittedName>
        <fullName evidence="13">ATP-dependent DNA helicase 2 subunit KU80</fullName>
    </submittedName>
</protein>
<evidence type="ECO:0000313" key="13">
    <source>
        <dbReference type="EMBL" id="QDO16475.1"/>
    </source>
</evidence>
<dbReference type="GO" id="GO:0000723">
    <property type="term" value="P:telomere maintenance"/>
    <property type="evidence" value="ECO:0007669"/>
    <property type="project" value="TreeGrafter"/>
</dbReference>
<dbReference type="SUPFAM" id="SSF53300">
    <property type="entry name" value="vWA-like"/>
    <property type="match status" value="1"/>
</dbReference>
<name>A0A516AGN0_CRYCO</name>
<comment type="subcellular location">
    <subcellularLocation>
        <location evidence="1">Nucleus</location>
    </subcellularLocation>
</comment>
<evidence type="ECO:0000256" key="6">
    <source>
        <dbReference type="ARBA" id="ARBA00022840"/>
    </source>
</evidence>
<evidence type="ECO:0000256" key="7">
    <source>
        <dbReference type="ARBA" id="ARBA00023125"/>
    </source>
</evidence>
<dbReference type="Gene3D" id="3.40.50.410">
    <property type="entry name" value="von Willebrand factor, type A domain"/>
    <property type="match status" value="1"/>
</dbReference>
<evidence type="ECO:0000256" key="8">
    <source>
        <dbReference type="ARBA" id="ARBA00023172"/>
    </source>
</evidence>
<proteinExistence type="evidence at transcript level"/>
<keyword evidence="3" id="KW-0227">DNA damage</keyword>